<feature type="domain" description="DUF7373" evidence="1">
    <location>
        <begin position="2"/>
        <end position="186"/>
    </location>
</feature>
<evidence type="ECO:0000313" key="4">
    <source>
        <dbReference type="Proteomes" id="UP000255467"/>
    </source>
</evidence>
<dbReference type="InterPro" id="IPR056463">
    <property type="entry name" value="DUF7373_C"/>
</dbReference>
<gene>
    <name evidence="3" type="ORF">NCTC1934_02665</name>
</gene>
<evidence type="ECO:0000259" key="1">
    <source>
        <dbReference type="Pfam" id="PF24088"/>
    </source>
</evidence>
<protein>
    <submittedName>
        <fullName evidence="3">Uncharacterized protein</fullName>
    </submittedName>
</protein>
<accession>A0A378YIV9</accession>
<evidence type="ECO:0000313" key="3">
    <source>
        <dbReference type="EMBL" id="SUA76693.1"/>
    </source>
</evidence>
<dbReference type="Pfam" id="PF24092">
    <property type="entry name" value="DUF7373_C"/>
    <property type="match status" value="1"/>
</dbReference>
<dbReference type="AlphaFoldDB" id="A0A378YIV9"/>
<dbReference type="Proteomes" id="UP000255467">
    <property type="component" value="Unassembled WGS sequence"/>
</dbReference>
<sequence>MLVESLRLGEHIVFGSEIAPEVAVQRYAAVTLGERGAWSGIQTHQVVAAQPFNPYAGFTAEAADSPYLGEHSKQPLVSVTLMAFPDEQSAGAAAGAMAAADFGLNASNTPVTLPDYPAALTHWIPSYANVGSWMAVGSVVVHVIAQLQEPRLDQLTALLTKTYREQARRLEGYAAVAPDGLDALPMDPDGLLTRLVGTGDNLPDARDFAVYGLRTYAVLSSQDPADLVREFEQRGVTSIAVSDNKYLYALTDPGAAVNFAGYLSETPTVSEYERMDGVSGTDEINCFQASVPNPTEAQARRFRCVIPHRNVVAEVFSDRESDVRQLAAAQYALLKDGE</sequence>
<evidence type="ECO:0000259" key="2">
    <source>
        <dbReference type="Pfam" id="PF24092"/>
    </source>
</evidence>
<feature type="domain" description="DUF7373" evidence="2">
    <location>
        <begin position="191"/>
        <end position="336"/>
    </location>
</feature>
<reference evidence="3 4" key="1">
    <citation type="submission" date="2018-06" db="EMBL/GenBank/DDBJ databases">
        <authorList>
            <consortium name="Pathogen Informatics"/>
            <person name="Doyle S."/>
        </authorList>
    </citation>
    <scope>NUCLEOTIDE SEQUENCE [LARGE SCALE GENOMIC DNA]</scope>
    <source>
        <strain evidence="3 4">NCTC1934</strain>
    </source>
</reference>
<proteinExistence type="predicted"/>
<dbReference type="InterPro" id="IPR055797">
    <property type="entry name" value="DUF7373"/>
</dbReference>
<keyword evidence="4" id="KW-1185">Reference proteome</keyword>
<organism evidence="3 4">
    <name type="scientific">Nocardia otitidiscaviarum</name>
    <dbReference type="NCBI Taxonomy" id="1823"/>
    <lineage>
        <taxon>Bacteria</taxon>
        <taxon>Bacillati</taxon>
        <taxon>Actinomycetota</taxon>
        <taxon>Actinomycetes</taxon>
        <taxon>Mycobacteriales</taxon>
        <taxon>Nocardiaceae</taxon>
        <taxon>Nocardia</taxon>
    </lineage>
</organism>
<name>A0A378YIV9_9NOCA</name>
<dbReference type="Pfam" id="PF24088">
    <property type="entry name" value="DUF7373"/>
    <property type="match status" value="1"/>
</dbReference>
<dbReference type="EMBL" id="UGRY01000002">
    <property type="protein sequence ID" value="SUA76693.1"/>
    <property type="molecule type" value="Genomic_DNA"/>
</dbReference>